<dbReference type="Proteomes" id="UP001333710">
    <property type="component" value="Chromosome"/>
</dbReference>
<evidence type="ECO:0000313" key="1">
    <source>
        <dbReference type="EMBL" id="BDX07753.1"/>
    </source>
</evidence>
<evidence type="ECO:0008006" key="3">
    <source>
        <dbReference type="Google" id="ProtNLM"/>
    </source>
</evidence>
<name>A0AA48HXL6_9ALTE</name>
<gene>
    <name evidence="1" type="ORF">MACH26_32740</name>
</gene>
<organism evidence="1 2">
    <name type="scientific">Planctobacterium marinum</name>
    <dbReference type="NCBI Taxonomy" id="1631968"/>
    <lineage>
        <taxon>Bacteria</taxon>
        <taxon>Pseudomonadati</taxon>
        <taxon>Pseudomonadota</taxon>
        <taxon>Gammaproteobacteria</taxon>
        <taxon>Alteromonadales</taxon>
        <taxon>Alteromonadaceae</taxon>
        <taxon>Planctobacterium</taxon>
    </lineage>
</organism>
<dbReference type="AlphaFoldDB" id="A0AA48HXL6"/>
<dbReference type="CDD" id="cd02513">
    <property type="entry name" value="CMP-NeuAc_Synthase"/>
    <property type="match status" value="1"/>
</dbReference>
<dbReference type="KEGG" id="pmaw:MACH26_32740"/>
<reference evidence="1" key="1">
    <citation type="submission" date="2023-01" db="EMBL/GenBank/DDBJ databases">
        <title>Complete genome sequence of Planctobacterium marinum strain Dej080120_11.</title>
        <authorList>
            <person name="Ueki S."/>
            <person name="Maruyama F."/>
        </authorList>
    </citation>
    <scope>NUCLEOTIDE SEQUENCE</scope>
    <source>
        <strain evidence="1">Dej080120_11</strain>
    </source>
</reference>
<dbReference type="Pfam" id="PF02348">
    <property type="entry name" value="CTP_transf_3"/>
    <property type="match status" value="1"/>
</dbReference>
<dbReference type="PANTHER" id="PTHR21485">
    <property type="entry name" value="HAD SUPERFAMILY MEMBERS CMAS AND KDSC"/>
    <property type="match status" value="1"/>
</dbReference>
<sequence>MLQNLSVLAFIGARAGSKGLPGKNSRNLGGKPLVAWTIEAALGSEIITDTLVSTDSDEVIEIAKTLGVMAPFKRPESLAGDSAAIEDAISHGLNWLYENEGKNYDLVVMLQPTSPFRNCKQIDEAIRFYLNQRQSDLDTLVSVVKAPQKSAWLLSSNDDGKVSFCFPQPLKGHRRQKLPQFYYPNGAIYIGKAMLEPRGFYTENTWFFEMSEEDSIDIDSLSDLEAAEVLMKRRLNT</sequence>
<protein>
    <recommendedName>
        <fullName evidence="3">N-Acetylneuraminate cytidylyltransferase</fullName>
    </recommendedName>
</protein>
<dbReference type="InterPro" id="IPR050793">
    <property type="entry name" value="CMP-NeuNAc_synthase"/>
</dbReference>
<dbReference type="RefSeq" id="WP_338293851.1">
    <property type="nucleotide sequence ID" value="NZ_AP027272.1"/>
</dbReference>
<dbReference type="Gene3D" id="3.90.550.10">
    <property type="entry name" value="Spore Coat Polysaccharide Biosynthesis Protein SpsA, Chain A"/>
    <property type="match status" value="1"/>
</dbReference>
<dbReference type="GO" id="GO:0008781">
    <property type="term" value="F:N-acylneuraminate cytidylyltransferase activity"/>
    <property type="evidence" value="ECO:0007669"/>
    <property type="project" value="TreeGrafter"/>
</dbReference>
<dbReference type="InterPro" id="IPR003329">
    <property type="entry name" value="Cytidylyl_trans"/>
</dbReference>
<keyword evidence="2" id="KW-1185">Reference proteome</keyword>
<dbReference type="EMBL" id="AP027272">
    <property type="protein sequence ID" value="BDX07753.1"/>
    <property type="molecule type" value="Genomic_DNA"/>
</dbReference>
<dbReference type="PANTHER" id="PTHR21485:SF6">
    <property type="entry name" value="N-ACYLNEURAMINATE CYTIDYLYLTRANSFERASE-RELATED"/>
    <property type="match status" value="1"/>
</dbReference>
<dbReference type="InterPro" id="IPR029044">
    <property type="entry name" value="Nucleotide-diphossugar_trans"/>
</dbReference>
<evidence type="ECO:0000313" key="2">
    <source>
        <dbReference type="Proteomes" id="UP001333710"/>
    </source>
</evidence>
<dbReference type="SUPFAM" id="SSF53448">
    <property type="entry name" value="Nucleotide-diphospho-sugar transferases"/>
    <property type="match status" value="1"/>
</dbReference>
<accession>A0AA48HXL6</accession>
<proteinExistence type="predicted"/>